<dbReference type="PANTHER" id="PTHR30055:SF234">
    <property type="entry name" value="HTH-TYPE TRANSCRIPTIONAL REGULATOR BETI"/>
    <property type="match status" value="1"/>
</dbReference>
<dbReference type="SUPFAM" id="SSF46689">
    <property type="entry name" value="Homeodomain-like"/>
    <property type="match status" value="1"/>
</dbReference>
<dbReference type="PROSITE" id="PS50977">
    <property type="entry name" value="HTH_TETR_2"/>
    <property type="match status" value="1"/>
</dbReference>
<proteinExistence type="predicted"/>
<dbReference type="GO" id="GO:0003700">
    <property type="term" value="F:DNA-binding transcription factor activity"/>
    <property type="evidence" value="ECO:0007669"/>
    <property type="project" value="TreeGrafter"/>
</dbReference>
<dbReference type="AlphaFoldDB" id="A0A5C8UPI7"/>
<keyword evidence="7" id="KW-1185">Reference proteome</keyword>
<protein>
    <submittedName>
        <fullName evidence="6">TetR/AcrR family transcriptional regulator</fullName>
    </submittedName>
</protein>
<dbReference type="GO" id="GO:0000976">
    <property type="term" value="F:transcription cis-regulatory region binding"/>
    <property type="evidence" value="ECO:0007669"/>
    <property type="project" value="TreeGrafter"/>
</dbReference>
<evidence type="ECO:0000259" key="5">
    <source>
        <dbReference type="PROSITE" id="PS50977"/>
    </source>
</evidence>
<organism evidence="6 7">
    <name type="scientific">Lacisediminihabitans profunda</name>
    <dbReference type="NCBI Taxonomy" id="2594790"/>
    <lineage>
        <taxon>Bacteria</taxon>
        <taxon>Bacillati</taxon>
        <taxon>Actinomycetota</taxon>
        <taxon>Actinomycetes</taxon>
        <taxon>Micrococcales</taxon>
        <taxon>Microbacteriaceae</taxon>
        <taxon>Lacisediminihabitans</taxon>
    </lineage>
</organism>
<dbReference type="EMBL" id="VRMG01000007">
    <property type="protein sequence ID" value="TXN30351.1"/>
    <property type="molecule type" value="Genomic_DNA"/>
</dbReference>
<keyword evidence="2 4" id="KW-0238">DNA-binding</keyword>
<dbReference type="InterPro" id="IPR001647">
    <property type="entry name" value="HTH_TetR"/>
</dbReference>
<dbReference type="PANTHER" id="PTHR30055">
    <property type="entry name" value="HTH-TYPE TRANSCRIPTIONAL REGULATOR RUTR"/>
    <property type="match status" value="1"/>
</dbReference>
<reference evidence="6 7" key="1">
    <citation type="submission" date="2019-08" db="EMBL/GenBank/DDBJ databases">
        <title>Bacterial whole genome sequence for Glaciihabitans sp. CHu50b-6-2.</title>
        <authorList>
            <person name="Jin L."/>
        </authorList>
    </citation>
    <scope>NUCLEOTIDE SEQUENCE [LARGE SCALE GENOMIC DNA]</scope>
    <source>
        <strain evidence="6 7">CHu50b-6-2</strain>
    </source>
</reference>
<keyword evidence="3" id="KW-0804">Transcription</keyword>
<evidence type="ECO:0000256" key="1">
    <source>
        <dbReference type="ARBA" id="ARBA00023015"/>
    </source>
</evidence>
<name>A0A5C8UPI7_9MICO</name>
<sequence>MLGMLRHSASVPPSGRFLAMVLTRTANLALIDSNMKSTRPYEMRARADAAAQTRERIMAAAIELANEKPINALVLPDVATRAEVSVQTVLRLFGSRDGLLDAATESALESVRAERDVAPGDVAAAVGTLFDHYEVRGDGVLLLLGQERWEPRAAEITSAGRLLHREWVEGVFAPFLARDGERDATVDLLVAASDVYTWKLWRRDRCLSRPDAEARMLRLIGNILEGI</sequence>
<evidence type="ECO:0000313" key="6">
    <source>
        <dbReference type="EMBL" id="TXN30351.1"/>
    </source>
</evidence>
<dbReference type="InterPro" id="IPR009057">
    <property type="entry name" value="Homeodomain-like_sf"/>
</dbReference>
<dbReference type="InterPro" id="IPR050109">
    <property type="entry name" value="HTH-type_TetR-like_transc_reg"/>
</dbReference>
<keyword evidence="1" id="KW-0805">Transcription regulation</keyword>
<dbReference type="Pfam" id="PF00440">
    <property type="entry name" value="TetR_N"/>
    <property type="match status" value="1"/>
</dbReference>
<evidence type="ECO:0000256" key="2">
    <source>
        <dbReference type="ARBA" id="ARBA00023125"/>
    </source>
</evidence>
<feature type="DNA-binding region" description="H-T-H motif" evidence="4">
    <location>
        <begin position="74"/>
        <end position="93"/>
    </location>
</feature>
<evidence type="ECO:0000256" key="3">
    <source>
        <dbReference type="ARBA" id="ARBA00023163"/>
    </source>
</evidence>
<gene>
    <name evidence="6" type="ORF">FVP33_10070</name>
</gene>
<comment type="caution">
    <text evidence="6">The sequence shown here is derived from an EMBL/GenBank/DDBJ whole genome shotgun (WGS) entry which is preliminary data.</text>
</comment>
<accession>A0A5C8UPI7</accession>
<dbReference type="Proteomes" id="UP000321379">
    <property type="component" value="Unassembled WGS sequence"/>
</dbReference>
<evidence type="ECO:0000256" key="4">
    <source>
        <dbReference type="PROSITE-ProRule" id="PRU00335"/>
    </source>
</evidence>
<feature type="domain" description="HTH tetR-type" evidence="5">
    <location>
        <begin position="51"/>
        <end position="111"/>
    </location>
</feature>
<dbReference type="Gene3D" id="1.10.357.10">
    <property type="entry name" value="Tetracycline Repressor, domain 2"/>
    <property type="match status" value="1"/>
</dbReference>
<evidence type="ECO:0000313" key="7">
    <source>
        <dbReference type="Proteomes" id="UP000321379"/>
    </source>
</evidence>